<sequence length="336" mass="37907">MQFSEVGQPVVFAQILARSLEKQNVKTDKINSLCDAGVKLLDPEGTTFNFQTVAFFFEHAASMMEDPILGFRAGREQDFRAAGHIAYIALSSETLAEFLYALVRYLPLFSKDLKLSVKANQRVIFENDAPEEMKKCQFTEFFLTLLVQSMRRYTGRHIAVSELTFRHAAPENYSEMRRFFDGPITFGASFTSVLLPPAVLTWPLLGADPYLHRLLCALGDNALSSIQTDRPRFVARVEQELQRALPSGEVSQHNLACQLGMSVRTLSRRLAQHGTSYFALLDQMRHNMAISYLSEGELKLTEIATALGYASLGSFSYAFKRWTGQTPGQFRGIFRR</sequence>
<reference evidence="5 6" key="1">
    <citation type="submission" date="2016-10" db="EMBL/GenBank/DDBJ databases">
        <authorList>
            <person name="de Groot N.N."/>
        </authorList>
    </citation>
    <scope>NUCLEOTIDE SEQUENCE [LARGE SCALE GENOMIC DNA]</scope>
    <source>
        <strain evidence="5 6">U95</strain>
    </source>
</reference>
<dbReference type="PRINTS" id="PR00032">
    <property type="entry name" value="HTHARAC"/>
</dbReference>
<dbReference type="Gene3D" id="1.10.10.60">
    <property type="entry name" value="Homeodomain-like"/>
    <property type="match status" value="1"/>
</dbReference>
<feature type="domain" description="HTH araC/xylS-type" evidence="4">
    <location>
        <begin position="231"/>
        <end position="333"/>
    </location>
</feature>
<dbReference type="Proteomes" id="UP000198767">
    <property type="component" value="Unassembled WGS sequence"/>
</dbReference>
<dbReference type="PANTHER" id="PTHR47894">
    <property type="entry name" value="HTH-TYPE TRANSCRIPTIONAL REGULATOR GADX"/>
    <property type="match status" value="1"/>
</dbReference>
<dbReference type="EMBL" id="FMWG01000001">
    <property type="protein sequence ID" value="SCZ50701.1"/>
    <property type="molecule type" value="Genomic_DNA"/>
</dbReference>
<name>A0A1G5PNA8_9RHOB</name>
<dbReference type="Pfam" id="PF12833">
    <property type="entry name" value="HTH_18"/>
    <property type="match status" value="1"/>
</dbReference>
<evidence type="ECO:0000313" key="5">
    <source>
        <dbReference type="EMBL" id="SCZ50701.1"/>
    </source>
</evidence>
<protein>
    <submittedName>
        <fullName evidence="5">AraC-type DNA-binding protein</fullName>
    </submittedName>
</protein>
<dbReference type="InterPro" id="IPR009057">
    <property type="entry name" value="Homeodomain-like_sf"/>
</dbReference>
<dbReference type="GO" id="GO:0000976">
    <property type="term" value="F:transcription cis-regulatory region binding"/>
    <property type="evidence" value="ECO:0007669"/>
    <property type="project" value="TreeGrafter"/>
</dbReference>
<keyword evidence="6" id="KW-1185">Reference proteome</keyword>
<dbReference type="InterPro" id="IPR018060">
    <property type="entry name" value="HTH_AraC"/>
</dbReference>
<dbReference type="GO" id="GO:0003700">
    <property type="term" value="F:DNA-binding transcription factor activity"/>
    <property type="evidence" value="ECO:0007669"/>
    <property type="project" value="InterPro"/>
</dbReference>
<dbReference type="InterPro" id="IPR020449">
    <property type="entry name" value="Tscrpt_reg_AraC-type_HTH"/>
</dbReference>
<organism evidence="5 6">
    <name type="scientific">Epibacterium ulvae</name>
    <dbReference type="NCBI Taxonomy" id="1156985"/>
    <lineage>
        <taxon>Bacteria</taxon>
        <taxon>Pseudomonadati</taxon>
        <taxon>Pseudomonadota</taxon>
        <taxon>Alphaproteobacteria</taxon>
        <taxon>Rhodobacterales</taxon>
        <taxon>Roseobacteraceae</taxon>
        <taxon>Epibacterium</taxon>
    </lineage>
</organism>
<evidence type="ECO:0000313" key="6">
    <source>
        <dbReference type="Proteomes" id="UP000198767"/>
    </source>
</evidence>
<dbReference type="SMART" id="SM00342">
    <property type="entry name" value="HTH_ARAC"/>
    <property type="match status" value="1"/>
</dbReference>
<dbReference type="PANTHER" id="PTHR47894:SF1">
    <property type="entry name" value="HTH-TYPE TRANSCRIPTIONAL REGULATOR VQSM"/>
    <property type="match status" value="1"/>
</dbReference>
<evidence type="ECO:0000256" key="2">
    <source>
        <dbReference type="ARBA" id="ARBA00023125"/>
    </source>
</evidence>
<evidence type="ECO:0000259" key="4">
    <source>
        <dbReference type="PROSITE" id="PS01124"/>
    </source>
</evidence>
<dbReference type="OrthoDB" id="9805730at2"/>
<keyword evidence="3" id="KW-0804">Transcription</keyword>
<proteinExistence type="predicted"/>
<keyword evidence="1" id="KW-0805">Transcription regulation</keyword>
<accession>A0A1G5PNA8</accession>
<keyword evidence="2 5" id="KW-0238">DNA-binding</keyword>
<dbReference type="STRING" id="1156985.SAMN04488118_101339"/>
<evidence type="ECO:0000256" key="1">
    <source>
        <dbReference type="ARBA" id="ARBA00023015"/>
    </source>
</evidence>
<gene>
    <name evidence="5" type="ORF">SAMN04488118_101339</name>
</gene>
<dbReference type="Pfam" id="PF12625">
    <property type="entry name" value="Arabinose_bd"/>
    <property type="match status" value="1"/>
</dbReference>
<dbReference type="PROSITE" id="PS01124">
    <property type="entry name" value="HTH_ARAC_FAMILY_2"/>
    <property type="match status" value="1"/>
</dbReference>
<dbReference type="InterPro" id="IPR032687">
    <property type="entry name" value="AraC-type_N"/>
</dbReference>
<dbReference type="AlphaFoldDB" id="A0A1G5PNA8"/>
<dbReference type="RefSeq" id="WP_090215204.1">
    <property type="nucleotide sequence ID" value="NZ_FMWG01000001.1"/>
</dbReference>
<evidence type="ECO:0000256" key="3">
    <source>
        <dbReference type="ARBA" id="ARBA00023163"/>
    </source>
</evidence>
<dbReference type="GO" id="GO:0005829">
    <property type="term" value="C:cytosol"/>
    <property type="evidence" value="ECO:0007669"/>
    <property type="project" value="TreeGrafter"/>
</dbReference>
<dbReference type="SUPFAM" id="SSF46689">
    <property type="entry name" value="Homeodomain-like"/>
    <property type="match status" value="1"/>
</dbReference>